<dbReference type="EMBL" id="CATQJA010000549">
    <property type="protein sequence ID" value="CAJ0561357.1"/>
    <property type="molecule type" value="Genomic_DNA"/>
</dbReference>
<protein>
    <submittedName>
        <fullName evidence="9">Uncharacterized protein</fullName>
    </submittedName>
</protein>
<accession>A0AA36FPW0</accession>
<dbReference type="GO" id="GO:0019185">
    <property type="term" value="C:snRNA-activating protein complex"/>
    <property type="evidence" value="ECO:0007669"/>
    <property type="project" value="TreeGrafter"/>
</dbReference>
<dbReference type="Proteomes" id="UP001177023">
    <property type="component" value="Unassembled WGS sequence"/>
</dbReference>
<feature type="domain" description="HTH myb-type" evidence="8">
    <location>
        <begin position="126"/>
        <end position="156"/>
    </location>
</feature>
<dbReference type="AlphaFoldDB" id="A0AA36FPW0"/>
<feature type="region of interest" description="Disordered" evidence="6">
    <location>
        <begin position="263"/>
        <end position="297"/>
    </location>
</feature>
<dbReference type="PROSITE" id="PS50090">
    <property type="entry name" value="MYB_LIKE"/>
    <property type="match status" value="2"/>
</dbReference>
<evidence type="ECO:0000256" key="5">
    <source>
        <dbReference type="ARBA" id="ARBA00023242"/>
    </source>
</evidence>
<evidence type="ECO:0000256" key="3">
    <source>
        <dbReference type="ARBA" id="ARBA00023125"/>
    </source>
</evidence>
<evidence type="ECO:0000256" key="4">
    <source>
        <dbReference type="ARBA" id="ARBA00023163"/>
    </source>
</evidence>
<dbReference type="InterPro" id="IPR009057">
    <property type="entry name" value="Homeodomain-like_sf"/>
</dbReference>
<feature type="domain" description="HTH myb-type" evidence="8">
    <location>
        <begin position="170"/>
        <end position="217"/>
    </location>
</feature>
<dbReference type="GO" id="GO:0005634">
    <property type="term" value="C:nucleus"/>
    <property type="evidence" value="ECO:0007669"/>
    <property type="project" value="UniProtKB-SubCell"/>
</dbReference>
<keyword evidence="4" id="KW-0804">Transcription</keyword>
<evidence type="ECO:0000256" key="6">
    <source>
        <dbReference type="SAM" id="MobiDB-lite"/>
    </source>
</evidence>
<dbReference type="GO" id="GO:0042795">
    <property type="term" value="P:snRNA transcription by RNA polymerase II"/>
    <property type="evidence" value="ECO:0007669"/>
    <property type="project" value="TreeGrafter"/>
</dbReference>
<keyword evidence="5" id="KW-0539">Nucleus</keyword>
<dbReference type="SUPFAM" id="SSF46689">
    <property type="entry name" value="Homeodomain-like"/>
    <property type="match status" value="1"/>
</dbReference>
<evidence type="ECO:0000313" key="10">
    <source>
        <dbReference type="Proteomes" id="UP001177023"/>
    </source>
</evidence>
<proteinExistence type="predicted"/>
<name>A0AA36FPW0_9BILA</name>
<dbReference type="PANTHER" id="PTHR46621:SF1">
    <property type="entry name" value="SNRNA-ACTIVATING PROTEIN COMPLEX SUBUNIT 4"/>
    <property type="match status" value="1"/>
</dbReference>
<keyword evidence="3" id="KW-0238">DNA-binding</keyword>
<feature type="compositionally biased region" description="Basic and acidic residues" evidence="6">
    <location>
        <begin position="415"/>
        <end position="429"/>
    </location>
</feature>
<dbReference type="SMART" id="SM00717">
    <property type="entry name" value="SANT"/>
    <property type="match status" value="2"/>
</dbReference>
<feature type="non-terminal residue" evidence="9">
    <location>
        <position position="1"/>
    </location>
</feature>
<dbReference type="PANTHER" id="PTHR46621">
    <property type="entry name" value="SNRNA-ACTIVATING PROTEIN COMPLEX SUBUNIT 4"/>
    <property type="match status" value="1"/>
</dbReference>
<dbReference type="InterPro" id="IPR001005">
    <property type="entry name" value="SANT/Myb"/>
</dbReference>
<dbReference type="Gene3D" id="1.10.10.60">
    <property type="entry name" value="Homeodomain-like"/>
    <property type="match status" value="2"/>
</dbReference>
<evidence type="ECO:0000256" key="1">
    <source>
        <dbReference type="ARBA" id="ARBA00004123"/>
    </source>
</evidence>
<evidence type="ECO:0000256" key="2">
    <source>
        <dbReference type="ARBA" id="ARBA00023015"/>
    </source>
</evidence>
<dbReference type="GO" id="GO:0000978">
    <property type="term" value="F:RNA polymerase II cis-regulatory region sequence-specific DNA binding"/>
    <property type="evidence" value="ECO:0007669"/>
    <property type="project" value="TreeGrafter"/>
</dbReference>
<comment type="subcellular location">
    <subcellularLocation>
        <location evidence="1">Nucleus</location>
    </subcellularLocation>
</comment>
<feature type="region of interest" description="Disordered" evidence="6">
    <location>
        <begin position="392"/>
        <end position="429"/>
    </location>
</feature>
<dbReference type="Pfam" id="PF00249">
    <property type="entry name" value="Myb_DNA-binding"/>
    <property type="match status" value="1"/>
</dbReference>
<dbReference type="CDD" id="cd00167">
    <property type="entry name" value="SANT"/>
    <property type="match status" value="2"/>
</dbReference>
<dbReference type="InterPro" id="IPR017930">
    <property type="entry name" value="Myb_dom"/>
</dbReference>
<comment type="caution">
    <text evidence="9">The sequence shown here is derived from an EMBL/GenBank/DDBJ whole genome shotgun (WGS) entry which is preliminary data.</text>
</comment>
<keyword evidence="10" id="KW-1185">Reference proteome</keyword>
<evidence type="ECO:0000313" key="9">
    <source>
        <dbReference type="EMBL" id="CAJ0561357.1"/>
    </source>
</evidence>
<feature type="compositionally biased region" description="Basic and acidic residues" evidence="6">
    <location>
        <begin position="279"/>
        <end position="296"/>
    </location>
</feature>
<dbReference type="GO" id="GO:0042796">
    <property type="term" value="P:snRNA transcription by RNA polymerase III"/>
    <property type="evidence" value="ECO:0007669"/>
    <property type="project" value="TreeGrafter"/>
</dbReference>
<evidence type="ECO:0000259" key="7">
    <source>
        <dbReference type="PROSITE" id="PS50090"/>
    </source>
</evidence>
<feature type="domain" description="Myb-like" evidence="7">
    <location>
        <begin position="163"/>
        <end position="209"/>
    </location>
</feature>
<sequence length="429" mass="49202">MPILKFMPPYFKGIAGNTYPLTEAGQRKISNKLFDTLHKENKRWTKKEIWLLQESVYEEIRRSLSTELETKRRLLSEKIRNSGQETSRKCVTLWKDEVARIDLRLNHLRTADVSKLDLEESYAKINWNRIASHVFNGIRSAMDCRLRWQNMYSPNINKQPWSEEELIAMPWSNEENDLLLYLVDKHKGRWPEVSKHMKGRCEVACRDHFAIAKAFDMERKPEELRERHRLIETLESWVMLAEEQLFDPQRSQYLAQIEELAGKPEGVPETPQKGQAVAEDPKEPDVAAENRNDAEGNAHGLGQAIAEDKKEPDMTAENPNEADAIAQVLDEAEVISQVLDEALIIVDDPDETDMTAETPNDAEITWEDPDSTFTIVEDADENDIIAEISRDTEMSAKSQGEAEAIAENSEDTELIEAKPMEIDDKIESP</sequence>
<reference evidence="9" key="1">
    <citation type="submission" date="2023-06" db="EMBL/GenBank/DDBJ databases">
        <authorList>
            <person name="Delattre M."/>
        </authorList>
    </citation>
    <scope>NUCLEOTIDE SEQUENCE</scope>
    <source>
        <strain evidence="9">AF72</strain>
    </source>
</reference>
<feature type="domain" description="Myb-like" evidence="7">
    <location>
        <begin position="116"/>
        <end position="152"/>
    </location>
</feature>
<dbReference type="GO" id="GO:0001006">
    <property type="term" value="F:RNA polymerase III type 3 promoter sequence-specific DNA binding"/>
    <property type="evidence" value="ECO:0007669"/>
    <property type="project" value="TreeGrafter"/>
</dbReference>
<dbReference type="PROSITE" id="PS51294">
    <property type="entry name" value="HTH_MYB"/>
    <property type="match status" value="2"/>
</dbReference>
<gene>
    <name evidence="9" type="ORF">MSPICULIGERA_LOCUS1805</name>
</gene>
<organism evidence="9 10">
    <name type="scientific">Mesorhabditis spiculigera</name>
    <dbReference type="NCBI Taxonomy" id="96644"/>
    <lineage>
        <taxon>Eukaryota</taxon>
        <taxon>Metazoa</taxon>
        <taxon>Ecdysozoa</taxon>
        <taxon>Nematoda</taxon>
        <taxon>Chromadorea</taxon>
        <taxon>Rhabditida</taxon>
        <taxon>Rhabditina</taxon>
        <taxon>Rhabditomorpha</taxon>
        <taxon>Rhabditoidea</taxon>
        <taxon>Rhabditidae</taxon>
        <taxon>Mesorhabditinae</taxon>
        <taxon>Mesorhabditis</taxon>
    </lineage>
</organism>
<dbReference type="Pfam" id="PF13921">
    <property type="entry name" value="Myb_DNA-bind_6"/>
    <property type="match status" value="1"/>
</dbReference>
<dbReference type="InterPro" id="IPR051575">
    <property type="entry name" value="Myb-like_DNA-bd"/>
</dbReference>
<evidence type="ECO:0000259" key="8">
    <source>
        <dbReference type="PROSITE" id="PS51294"/>
    </source>
</evidence>
<keyword evidence="2" id="KW-0805">Transcription regulation</keyword>